<keyword evidence="3" id="KW-1185">Reference proteome</keyword>
<dbReference type="RefSeq" id="XP_067917285.1">
    <property type="nucleotide sequence ID" value="XM_068070738.1"/>
</dbReference>
<protein>
    <submittedName>
        <fullName evidence="2">Dihydrofolate synthase folylpolyglutamate synthase</fullName>
    </submittedName>
</protein>
<dbReference type="AlphaFoldDB" id="A0A2C6KG80"/>
<feature type="region of interest" description="Disordered" evidence="1">
    <location>
        <begin position="95"/>
        <end position="142"/>
    </location>
</feature>
<dbReference type="OrthoDB" id="5212574at2759"/>
<evidence type="ECO:0000313" key="3">
    <source>
        <dbReference type="Proteomes" id="UP000221165"/>
    </source>
</evidence>
<dbReference type="Proteomes" id="UP000221165">
    <property type="component" value="Unassembled WGS sequence"/>
</dbReference>
<organism evidence="2 3">
    <name type="scientific">Cystoisospora suis</name>
    <dbReference type="NCBI Taxonomy" id="483139"/>
    <lineage>
        <taxon>Eukaryota</taxon>
        <taxon>Sar</taxon>
        <taxon>Alveolata</taxon>
        <taxon>Apicomplexa</taxon>
        <taxon>Conoidasida</taxon>
        <taxon>Coccidia</taxon>
        <taxon>Eucoccidiorida</taxon>
        <taxon>Eimeriorina</taxon>
        <taxon>Sarcocystidae</taxon>
        <taxon>Cystoisospora</taxon>
    </lineage>
</organism>
<dbReference type="GeneID" id="94433949"/>
<dbReference type="Gene3D" id="3.90.190.20">
    <property type="entry name" value="Mur ligase, C-terminal domain"/>
    <property type="match status" value="1"/>
</dbReference>
<proteinExistence type="predicted"/>
<feature type="compositionally biased region" description="Polar residues" evidence="1">
    <location>
        <begin position="118"/>
        <end position="128"/>
    </location>
</feature>
<name>A0A2C6KG80_9APIC</name>
<evidence type="ECO:0000256" key="1">
    <source>
        <dbReference type="SAM" id="MobiDB-lite"/>
    </source>
</evidence>
<comment type="caution">
    <text evidence="2">The sequence shown here is derived from an EMBL/GenBank/DDBJ whole genome shotgun (WGS) entry which is preliminary data.</text>
</comment>
<gene>
    <name evidence="2" type="ORF">CSUI_010636</name>
</gene>
<evidence type="ECO:0000313" key="2">
    <source>
        <dbReference type="EMBL" id="PHJ15552.1"/>
    </source>
</evidence>
<dbReference type="VEuPathDB" id="ToxoDB:CSUI_010636"/>
<dbReference type="EMBL" id="MIGC01007894">
    <property type="protein sequence ID" value="PHJ15552.1"/>
    <property type="molecule type" value="Genomic_DNA"/>
</dbReference>
<dbReference type="InterPro" id="IPR036615">
    <property type="entry name" value="Mur_ligase_C_dom_sf"/>
</dbReference>
<dbReference type="SUPFAM" id="SSF53244">
    <property type="entry name" value="MurD-like peptide ligases, peptide-binding domain"/>
    <property type="match status" value="1"/>
</dbReference>
<sequence>PSASCYRCFWKKADSLGCEVWEVKPEPRGEDFDDENQRICRSVIENVLRIDLLPDQLESALAVQLPLRAQVLTKYELQIASQRCLPPRLANAAKADSPTIHLPDTSPAKGHAGENSHKTSLSQNGVANPSSSSSPPVGAGMVGEMMALNTPHGVIVDVGHNETAVERLLQFVGHHYFGMPVRLVLSLSTGRSLSMLQPVINYLSFPRNNRLLRLHFVEADHERGLSAVSVLQELQTSDSITAALRTELLAGLEEQHGAVLKMRQERKTFSQGEGDLTGKIASKTVEGMRIDAVSTLSNRRKKDLHTPEEIEDISEPYRHLLDTCQAGNLPDVLRFAYRQATAEGSLLVVGGTFFMMREVVDTLGFLRGAVDEIDMNETSVASARSLPPYSSSS</sequence>
<dbReference type="GO" id="GO:0016881">
    <property type="term" value="F:acid-amino acid ligase activity"/>
    <property type="evidence" value="ECO:0007669"/>
    <property type="project" value="InterPro"/>
</dbReference>
<reference evidence="2 3" key="1">
    <citation type="journal article" date="2017" name="Int. J. Parasitol.">
        <title>The genome of the protozoan parasite Cystoisospora suis and a reverse vaccinology approach to identify vaccine candidates.</title>
        <authorList>
            <person name="Palmieri N."/>
            <person name="Shrestha A."/>
            <person name="Ruttkowski B."/>
            <person name="Beck T."/>
            <person name="Vogl C."/>
            <person name="Tomley F."/>
            <person name="Blake D.P."/>
            <person name="Joachim A."/>
        </authorList>
    </citation>
    <scope>NUCLEOTIDE SEQUENCE [LARGE SCALE GENOMIC DNA]</scope>
    <source>
        <strain evidence="2 3">Wien I</strain>
    </source>
</reference>
<accession>A0A2C6KG80</accession>
<feature type="non-terminal residue" evidence="2">
    <location>
        <position position="1"/>
    </location>
</feature>